<dbReference type="SUPFAM" id="SSF54001">
    <property type="entry name" value="Cysteine proteinases"/>
    <property type="match status" value="1"/>
</dbReference>
<dbReference type="PANTHER" id="PTHR39327">
    <property type="match status" value="1"/>
</dbReference>
<proteinExistence type="predicted"/>
<accession>A0A4R6UM38</accession>
<dbReference type="PANTHER" id="PTHR39327:SF1">
    <property type="entry name" value="BLR5470 PROTEIN"/>
    <property type="match status" value="1"/>
</dbReference>
<dbReference type="Pfam" id="PF06035">
    <property type="entry name" value="Peptidase_C93"/>
    <property type="match status" value="1"/>
</dbReference>
<reference evidence="1 2" key="1">
    <citation type="submission" date="2019-03" db="EMBL/GenBank/DDBJ databases">
        <title>Genomic Encyclopedia of Type Strains, Phase IV (KMG-IV): sequencing the most valuable type-strain genomes for metagenomic binning, comparative biology and taxonomic classification.</title>
        <authorList>
            <person name="Goeker M."/>
        </authorList>
    </citation>
    <scope>NUCLEOTIDE SEQUENCE [LARGE SCALE GENOMIC DNA]</scope>
    <source>
        <strain evidence="1 2">DSM 103792</strain>
    </source>
</reference>
<gene>
    <name evidence="1" type="ORF">EV696_108118</name>
</gene>
<organism evidence="1 2">
    <name type="scientific">Permianibacter aggregans</name>
    <dbReference type="NCBI Taxonomy" id="1510150"/>
    <lineage>
        <taxon>Bacteria</taxon>
        <taxon>Pseudomonadati</taxon>
        <taxon>Pseudomonadota</taxon>
        <taxon>Gammaproteobacteria</taxon>
        <taxon>Pseudomonadales</taxon>
        <taxon>Pseudomonadaceae</taxon>
        <taxon>Permianibacter</taxon>
    </lineage>
</organism>
<dbReference type="EMBL" id="SNYM01000008">
    <property type="protein sequence ID" value="TDQ48138.1"/>
    <property type="molecule type" value="Genomic_DNA"/>
</dbReference>
<sequence length="231" mass="26522">MRCRFRTALHQPSWPLLALFLTCLLALTPVKLAPELLARVEKQYGTDAKSRLLSWQDLLQPNADQQLQQLQRVNLFFNQIRFIDDIDHWQKTDYWATPIEMLATNGGDCEDFSIAKYLTLIALGLPEEKLRITYVKAIELNQAHMVLTYYPTPDAEPLVLDNLIDEIKPASERPDLAPVYSFNGSDLWLAKERGQGQLVGKSDRLSMWNDVMGRLAKDFSQAPFLKKKTKE</sequence>
<dbReference type="OrthoDB" id="5401788at2"/>
<comment type="caution">
    <text evidence="1">The sequence shown here is derived from an EMBL/GenBank/DDBJ whole genome shotgun (WGS) entry which is preliminary data.</text>
</comment>
<dbReference type="Gene3D" id="3.10.620.30">
    <property type="match status" value="1"/>
</dbReference>
<dbReference type="Proteomes" id="UP000295375">
    <property type="component" value="Unassembled WGS sequence"/>
</dbReference>
<dbReference type="InterPro" id="IPR010319">
    <property type="entry name" value="Transglutaminase-like_Cys_pept"/>
</dbReference>
<keyword evidence="2" id="KW-1185">Reference proteome</keyword>
<name>A0A4R6UM38_9GAMM</name>
<evidence type="ECO:0000313" key="1">
    <source>
        <dbReference type="EMBL" id="TDQ48138.1"/>
    </source>
</evidence>
<dbReference type="InterPro" id="IPR038765">
    <property type="entry name" value="Papain-like_cys_pep_sf"/>
</dbReference>
<dbReference type="RefSeq" id="WP_133590641.1">
    <property type="nucleotide sequence ID" value="NZ_CP037953.1"/>
</dbReference>
<protein>
    <submittedName>
        <fullName evidence="1">Putative transglutaminase-like cysteine proteinase</fullName>
    </submittedName>
</protein>
<evidence type="ECO:0000313" key="2">
    <source>
        <dbReference type="Proteomes" id="UP000295375"/>
    </source>
</evidence>
<dbReference type="AlphaFoldDB" id="A0A4R6UM38"/>